<sequence length="66" mass="7355">MQIHFLALGIVTAPIASVAKKFGSFQRQGSSREKSLAQEPSSTQFSPFINTTLFPRVAETNERMRI</sequence>
<evidence type="ECO:0000313" key="2">
    <source>
        <dbReference type="Proteomes" id="UP001307889"/>
    </source>
</evidence>
<proteinExistence type="predicted"/>
<accession>A0ABN7B5E2</accession>
<dbReference type="Proteomes" id="UP001307889">
    <property type="component" value="Chromosome 10"/>
</dbReference>
<keyword evidence="2" id="KW-1185">Reference proteome</keyword>
<protein>
    <submittedName>
        <fullName evidence="1">Uncharacterized protein</fullName>
    </submittedName>
</protein>
<evidence type="ECO:0000313" key="1">
    <source>
        <dbReference type="EMBL" id="BES99064.1"/>
    </source>
</evidence>
<name>A0ABN7B5E2_9HEMI</name>
<dbReference type="EMBL" id="AP028918">
    <property type="protein sequence ID" value="BES99064.1"/>
    <property type="molecule type" value="Genomic_DNA"/>
</dbReference>
<reference evidence="1 2" key="1">
    <citation type="submission" date="2023-09" db="EMBL/GenBank/DDBJ databases">
        <title>Nesidiocoris tenuis whole genome shotgun sequence.</title>
        <authorList>
            <person name="Shibata T."/>
            <person name="Shimoda M."/>
            <person name="Kobayashi T."/>
            <person name="Uehara T."/>
        </authorList>
    </citation>
    <scope>NUCLEOTIDE SEQUENCE [LARGE SCALE GENOMIC DNA]</scope>
    <source>
        <strain evidence="1 2">Japan</strain>
    </source>
</reference>
<organism evidence="1 2">
    <name type="scientific">Nesidiocoris tenuis</name>
    <dbReference type="NCBI Taxonomy" id="355587"/>
    <lineage>
        <taxon>Eukaryota</taxon>
        <taxon>Metazoa</taxon>
        <taxon>Ecdysozoa</taxon>
        <taxon>Arthropoda</taxon>
        <taxon>Hexapoda</taxon>
        <taxon>Insecta</taxon>
        <taxon>Pterygota</taxon>
        <taxon>Neoptera</taxon>
        <taxon>Paraneoptera</taxon>
        <taxon>Hemiptera</taxon>
        <taxon>Heteroptera</taxon>
        <taxon>Panheteroptera</taxon>
        <taxon>Cimicomorpha</taxon>
        <taxon>Miridae</taxon>
        <taxon>Dicyphina</taxon>
        <taxon>Nesidiocoris</taxon>
    </lineage>
</organism>
<gene>
    <name evidence="1" type="ORF">NTJ_11880</name>
</gene>